<evidence type="ECO:0000259" key="8">
    <source>
        <dbReference type="PROSITE" id="PS50114"/>
    </source>
</evidence>
<accession>A0A8H2XTU1</accession>
<gene>
    <name evidence="9" type="ORF">RDB_LOCUS107453</name>
</gene>
<comment type="caution">
    <text evidence="9">The sequence shown here is derived from an EMBL/GenBank/DDBJ whole genome shotgun (WGS) entry which is preliminary data.</text>
</comment>
<evidence type="ECO:0000256" key="4">
    <source>
        <dbReference type="ARBA" id="ARBA00023015"/>
    </source>
</evidence>
<dbReference type="PANTHER" id="PTHR47172">
    <property type="entry name" value="OS01G0976800 PROTEIN"/>
    <property type="match status" value="1"/>
</dbReference>
<dbReference type="EMBL" id="CAJMWS010000327">
    <property type="protein sequence ID" value="CAE6430489.1"/>
    <property type="molecule type" value="Genomic_DNA"/>
</dbReference>
<feature type="compositionally biased region" description="Polar residues" evidence="7">
    <location>
        <begin position="1"/>
        <end position="11"/>
    </location>
</feature>
<evidence type="ECO:0000313" key="10">
    <source>
        <dbReference type="Proteomes" id="UP000663846"/>
    </source>
</evidence>
<protein>
    <recommendedName>
        <fullName evidence="8">GATA-type domain-containing protein</fullName>
    </recommendedName>
</protein>
<dbReference type="GO" id="GO:0043565">
    <property type="term" value="F:sequence-specific DNA binding"/>
    <property type="evidence" value="ECO:0007669"/>
    <property type="project" value="InterPro"/>
</dbReference>
<evidence type="ECO:0000256" key="7">
    <source>
        <dbReference type="SAM" id="MobiDB-lite"/>
    </source>
</evidence>
<feature type="region of interest" description="Disordered" evidence="7">
    <location>
        <begin position="1"/>
        <end position="30"/>
    </location>
</feature>
<feature type="compositionally biased region" description="Low complexity" evidence="7">
    <location>
        <begin position="424"/>
        <end position="437"/>
    </location>
</feature>
<reference evidence="9" key="1">
    <citation type="submission" date="2021-01" db="EMBL/GenBank/DDBJ databases">
        <authorList>
            <person name="Kaushik A."/>
        </authorList>
    </citation>
    <scope>NUCLEOTIDE SEQUENCE</scope>
    <source>
        <strain evidence="9">AG1-1C</strain>
    </source>
</reference>
<proteinExistence type="predicted"/>
<evidence type="ECO:0000256" key="2">
    <source>
        <dbReference type="ARBA" id="ARBA00022771"/>
    </source>
</evidence>
<sequence>MSRPSSSQQSDIRPPLNTTPSRRPSPTTLAAANAEQATASVPREGSFNDGVLIILSCEAENIFIMSNLSYEHVVESALTNFTALKSSRVERSQVRLAVQTKIGSIDTLVQVTPDTWPAVAARAQVVTVLFQQPSSSPSQRGLGSHPRLPPPPLPYRLASPSRESESTNRRTRSPSPHHSVWHPPYPPTAYTTSSTSTTSAERGLLLRSRPHSRQPSQSSTNEPPRAQYPYAQAHYIPAAPNTVSPTTDVSFLGVRPIVDTDSRKERPDSYHAELPKRRWDQLDDAGIEERAYAMGPGPAPPHGSGGRQQFSQMQHHEDARKQKRARAWNPPDHQYMCRRCHRTDSPAWRKGPDGPKTLCNACGLSYAKDAARREAVTSASASSANTQALLPAQLASERPAPHTYNLDSTSSNNSRSGRGAGVKTLDGSSTTLSTTEGGFPGPTTAPDAALSSVQPPRKCTMCNRKDSPQWRKGPRGSNTLCNSCGLQWARTQRKSEGAHSRAASSRSTSPTATLRTAYQPVPPPETTAGTGALLAESPTGRPAARSQLSSQNERDGEQTRSPSVASRRSDSLENAEARPSS</sequence>
<dbReference type="Pfam" id="PF00320">
    <property type="entry name" value="GATA"/>
    <property type="match status" value="2"/>
</dbReference>
<keyword evidence="5" id="KW-0804">Transcription</keyword>
<dbReference type="GO" id="GO:0006355">
    <property type="term" value="P:regulation of DNA-templated transcription"/>
    <property type="evidence" value="ECO:0007669"/>
    <property type="project" value="InterPro"/>
</dbReference>
<evidence type="ECO:0000256" key="5">
    <source>
        <dbReference type="ARBA" id="ARBA00023163"/>
    </source>
</evidence>
<feature type="region of interest" description="Disordered" evidence="7">
    <location>
        <begin position="395"/>
        <end position="479"/>
    </location>
</feature>
<keyword evidence="3" id="KW-0862">Zinc</keyword>
<dbReference type="Gene3D" id="3.30.50.10">
    <property type="entry name" value="Erythroid Transcription Factor GATA-1, subunit A"/>
    <property type="match status" value="2"/>
</dbReference>
<dbReference type="CDD" id="cd00202">
    <property type="entry name" value="ZnF_GATA"/>
    <property type="match status" value="2"/>
</dbReference>
<feature type="region of interest" description="Disordered" evidence="7">
    <location>
        <begin position="492"/>
        <end position="581"/>
    </location>
</feature>
<name>A0A8H2XTU1_9AGAM</name>
<feature type="region of interest" description="Disordered" evidence="7">
    <location>
        <begin position="291"/>
        <end position="329"/>
    </location>
</feature>
<feature type="region of interest" description="Disordered" evidence="7">
    <location>
        <begin position="132"/>
        <end position="202"/>
    </location>
</feature>
<dbReference type="PANTHER" id="PTHR47172:SF24">
    <property type="entry name" value="GATA ZINC FINGER DOMAIN-CONTAINING PROTEIN 14-RELATED"/>
    <property type="match status" value="1"/>
</dbReference>
<evidence type="ECO:0000313" key="9">
    <source>
        <dbReference type="EMBL" id="CAE6430489.1"/>
    </source>
</evidence>
<organism evidence="9 10">
    <name type="scientific">Rhizoctonia solani</name>
    <dbReference type="NCBI Taxonomy" id="456999"/>
    <lineage>
        <taxon>Eukaryota</taxon>
        <taxon>Fungi</taxon>
        <taxon>Dikarya</taxon>
        <taxon>Basidiomycota</taxon>
        <taxon>Agaricomycotina</taxon>
        <taxon>Agaricomycetes</taxon>
        <taxon>Cantharellales</taxon>
        <taxon>Ceratobasidiaceae</taxon>
        <taxon>Rhizoctonia</taxon>
    </lineage>
</organism>
<dbReference type="InterPro" id="IPR013088">
    <property type="entry name" value="Znf_NHR/GATA"/>
</dbReference>
<keyword evidence="2 6" id="KW-0863">Zinc-finger</keyword>
<keyword evidence="4" id="KW-0805">Transcription regulation</keyword>
<feature type="domain" description="GATA-type" evidence="8">
    <location>
        <begin position="453"/>
        <end position="486"/>
    </location>
</feature>
<feature type="compositionally biased region" description="Low complexity" evidence="7">
    <location>
        <begin position="13"/>
        <end position="30"/>
    </location>
</feature>
<evidence type="ECO:0000256" key="3">
    <source>
        <dbReference type="ARBA" id="ARBA00022833"/>
    </source>
</evidence>
<dbReference type="SMART" id="SM00401">
    <property type="entry name" value="ZnF_GATA"/>
    <property type="match status" value="2"/>
</dbReference>
<feature type="compositionally biased region" description="Low complexity" evidence="7">
    <location>
        <begin position="173"/>
        <end position="200"/>
    </location>
</feature>
<dbReference type="InterPro" id="IPR000679">
    <property type="entry name" value="Znf_GATA"/>
</dbReference>
<dbReference type="SUPFAM" id="SSF57716">
    <property type="entry name" value="Glucocorticoid receptor-like (DNA-binding domain)"/>
    <property type="match status" value="2"/>
</dbReference>
<feature type="domain" description="GATA-type" evidence="8">
    <location>
        <begin position="337"/>
        <end position="385"/>
    </location>
</feature>
<evidence type="ECO:0000256" key="1">
    <source>
        <dbReference type="ARBA" id="ARBA00022723"/>
    </source>
</evidence>
<dbReference type="GO" id="GO:0008270">
    <property type="term" value="F:zinc ion binding"/>
    <property type="evidence" value="ECO:0007669"/>
    <property type="project" value="UniProtKB-KW"/>
</dbReference>
<dbReference type="Proteomes" id="UP000663846">
    <property type="component" value="Unassembled WGS sequence"/>
</dbReference>
<feature type="compositionally biased region" description="Low complexity" evidence="7">
    <location>
        <begin position="500"/>
        <end position="517"/>
    </location>
</feature>
<dbReference type="AlphaFoldDB" id="A0A8H2XTU1"/>
<dbReference type="PROSITE" id="PS50114">
    <property type="entry name" value="GATA_ZN_FINGER_2"/>
    <property type="match status" value="2"/>
</dbReference>
<keyword evidence="1" id="KW-0479">Metal-binding</keyword>
<feature type="compositionally biased region" description="Polar residues" evidence="7">
    <location>
        <begin position="132"/>
        <end position="141"/>
    </location>
</feature>
<evidence type="ECO:0000256" key="6">
    <source>
        <dbReference type="PROSITE-ProRule" id="PRU00094"/>
    </source>
</evidence>